<evidence type="ECO:0000256" key="2">
    <source>
        <dbReference type="ARBA" id="ARBA00004648"/>
    </source>
</evidence>
<sequence length="160" mass="18277">MNCAASNNNMVLCGIFGEFSRFKPRQIVSQCLNFGMVVSLAVMIWKLFVVLSHCECPIVVVLSGSMQPAFYRGDLLFINYNRTEPVKAGHITVFKIVNKEIPIVHRTVIRHEKNLKSWKLLTKGDNNNIHDRGLYNTGQNWILPEHVMGRIRGFSIFITI</sequence>
<dbReference type="GO" id="GO:0009003">
    <property type="term" value="F:signal peptidase activity"/>
    <property type="evidence" value="ECO:0007669"/>
    <property type="project" value="UniProtKB-EC"/>
</dbReference>
<comment type="subunit">
    <text evidence="14">Component of the signal peptidase complex.</text>
</comment>
<dbReference type="InterPro" id="IPR019756">
    <property type="entry name" value="Pept_S26A_signal_pept_1_Ser-AS"/>
</dbReference>
<keyword evidence="9 14" id="KW-0256">Endoplasmic reticulum</keyword>
<dbReference type="CDD" id="cd06462">
    <property type="entry name" value="Peptidase_S24_S26"/>
    <property type="match status" value="1"/>
</dbReference>
<keyword evidence="7 14" id="KW-0812">Transmembrane</keyword>
<comment type="function">
    <text evidence="13">Catalytic component of the signal peptidase complex (SPC) which catalyzes the cleavage of N-terminal signal sequences from nascent proteins as they are translocated into the lumen of the endoplasmic reticulum. Specifically cleaves N-terminal signal peptides that contain a hydrophobic alpha-helix (h-region) shorter than 18-20 amino acids.</text>
</comment>
<evidence type="ECO:0000313" key="15">
    <source>
        <dbReference type="EMBL" id="NDJ93907.1"/>
    </source>
</evidence>
<keyword evidence="12 14" id="KW-0472">Membrane</keyword>
<evidence type="ECO:0000256" key="12">
    <source>
        <dbReference type="ARBA" id="ARBA00023136"/>
    </source>
</evidence>
<comment type="catalytic activity">
    <reaction evidence="1 14">
        <text>Cleavage of hydrophobic, N-terminal signal or leader sequences from secreted and periplasmic proteins.</text>
        <dbReference type="EC" id="3.4.21.89"/>
    </reaction>
</comment>
<dbReference type="EMBL" id="GHBP01005550">
    <property type="protein sequence ID" value="NDJ93907.1"/>
    <property type="molecule type" value="Transcribed_RNA"/>
</dbReference>
<evidence type="ECO:0000256" key="9">
    <source>
        <dbReference type="ARBA" id="ARBA00022824"/>
    </source>
</evidence>
<evidence type="ECO:0000256" key="1">
    <source>
        <dbReference type="ARBA" id="ARBA00000677"/>
    </source>
</evidence>
<keyword evidence="11 14" id="KW-1133">Transmembrane helix</keyword>
<evidence type="ECO:0000256" key="3">
    <source>
        <dbReference type="ARBA" id="ARBA00011035"/>
    </source>
</evidence>
<evidence type="ECO:0000256" key="10">
    <source>
        <dbReference type="ARBA" id="ARBA00022968"/>
    </source>
</evidence>
<dbReference type="GO" id="GO:0005787">
    <property type="term" value="C:signal peptidase complex"/>
    <property type="evidence" value="ECO:0007669"/>
    <property type="project" value="TreeGrafter"/>
</dbReference>
<evidence type="ECO:0000256" key="14">
    <source>
        <dbReference type="RuleBase" id="RU362047"/>
    </source>
</evidence>
<organism evidence="15">
    <name type="scientific">Henneguya salminicola</name>
    <name type="common">Myxosporean</name>
    <dbReference type="NCBI Taxonomy" id="69463"/>
    <lineage>
        <taxon>Eukaryota</taxon>
        <taxon>Metazoa</taxon>
        <taxon>Cnidaria</taxon>
        <taxon>Myxozoa</taxon>
        <taxon>Myxosporea</taxon>
        <taxon>Bivalvulida</taxon>
        <taxon>Platysporina</taxon>
        <taxon>Myxobolidae</taxon>
        <taxon>Henneguya</taxon>
    </lineage>
</organism>
<comment type="similarity">
    <text evidence="3 14">Belongs to the peptidase S26B family.</text>
</comment>
<accession>A0A6G3MIR7</accession>
<dbReference type="GO" id="GO:0004252">
    <property type="term" value="F:serine-type endopeptidase activity"/>
    <property type="evidence" value="ECO:0007669"/>
    <property type="project" value="InterPro"/>
</dbReference>
<evidence type="ECO:0000256" key="11">
    <source>
        <dbReference type="ARBA" id="ARBA00022989"/>
    </source>
</evidence>
<dbReference type="NCBIfam" id="TIGR02228">
    <property type="entry name" value="sigpep_I_arch"/>
    <property type="match status" value="1"/>
</dbReference>
<comment type="subcellular location">
    <subcellularLocation>
        <location evidence="2">Endoplasmic reticulum membrane</location>
        <topology evidence="2">Single-pass type II membrane protein</topology>
    </subcellularLocation>
</comment>
<proteinExistence type="inferred from homology"/>
<dbReference type="PANTHER" id="PTHR10806">
    <property type="entry name" value="SIGNAL PEPTIDASE COMPLEX CATALYTIC SUBUNIT SEC11"/>
    <property type="match status" value="1"/>
</dbReference>
<dbReference type="PROSITE" id="PS00501">
    <property type="entry name" value="SPASE_I_1"/>
    <property type="match status" value="1"/>
</dbReference>
<dbReference type="InterPro" id="IPR001733">
    <property type="entry name" value="Peptidase_S26B"/>
</dbReference>
<evidence type="ECO:0000256" key="5">
    <source>
        <dbReference type="ARBA" id="ARBA00019685"/>
    </source>
</evidence>
<dbReference type="EC" id="3.4.21.89" evidence="4 14"/>
<dbReference type="GO" id="GO:0006465">
    <property type="term" value="P:signal peptide processing"/>
    <property type="evidence" value="ECO:0007669"/>
    <property type="project" value="UniProtKB-UniRule"/>
</dbReference>
<keyword evidence="10 14" id="KW-0735">Signal-anchor</keyword>
<protein>
    <recommendedName>
        <fullName evidence="5 14">Signal peptidase complex catalytic subunit SEC11</fullName>
        <ecNumber evidence="4 14">3.4.21.89</ecNumber>
    </recommendedName>
</protein>
<evidence type="ECO:0000256" key="8">
    <source>
        <dbReference type="ARBA" id="ARBA00022801"/>
    </source>
</evidence>
<dbReference type="InterPro" id="IPR036286">
    <property type="entry name" value="LexA/Signal_pep-like_sf"/>
</dbReference>
<evidence type="ECO:0000256" key="13">
    <source>
        <dbReference type="ARBA" id="ARBA00045533"/>
    </source>
</evidence>
<dbReference type="AlphaFoldDB" id="A0A6G3MIR7"/>
<keyword evidence="6 14" id="KW-0645">Protease</keyword>
<dbReference type="SUPFAM" id="SSF51306">
    <property type="entry name" value="LexA/Signal peptidase"/>
    <property type="match status" value="1"/>
</dbReference>
<evidence type="ECO:0000256" key="7">
    <source>
        <dbReference type="ARBA" id="ARBA00022692"/>
    </source>
</evidence>
<evidence type="ECO:0000256" key="6">
    <source>
        <dbReference type="ARBA" id="ARBA00022670"/>
    </source>
</evidence>
<evidence type="ECO:0000256" key="4">
    <source>
        <dbReference type="ARBA" id="ARBA00013208"/>
    </source>
</evidence>
<dbReference type="PANTHER" id="PTHR10806:SF6">
    <property type="entry name" value="SIGNAL PEPTIDASE COMPLEX CATALYTIC SUBUNIT SEC11"/>
    <property type="match status" value="1"/>
</dbReference>
<reference evidence="15" key="1">
    <citation type="submission" date="2018-11" db="EMBL/GenBank/DDBJ databases">
        <title>Henneguya salminicola genome and transcriptome.</title>
        <authorList>
            <person name="Yahalomi D."/>
            <person name="Atkinson S.D."/>
            <person name="Neuhof M."/>
            <person name="Chang E.S."/>
            <person name="Philippe H."/>
            <person name="Cartwright P."/>
            <person name="Bartholomew J.L."/>
            <person name="Huchon D."/>
        </authorList>
    </citation>
    <scope>NUCLEOTIDE SEQUENCE</scope>
    <source>
        <strain evidence="15">Hz1</strain>
        <tissue evidence="15">Whole</tissue>
    </source>
</reference>
<feature type="transmembrane region" description="Helical" evidence="14">
    <location>
        <begin position="31"/>
        <end position="51"/>
    </location>
</feature>
<name>A0A6G3MIR7_HENSL</name>
<dbReference type="PRINTS" id="PR00728">
    <property type="entry name" value="SIGNALPTASE"/>
</dbReference>
<keyword evidence="8 14" id="KW-0378">Hydrolase</keyword>